<proteinExistence type="predicted"/>
<evidence type="ECO:0000256" key="1">
    <source>
        <dbReference type="SAM" id="MobiDB-lite"/>
    </source>
</evidence>
<gene>
    <name evidence="2" type="ORF">KP509_09G034500</name>
</gene>
<dbReference type="AlphaFoldDB" id="A0A8T2U6F9"/>
<feature type="compositionally biased region" description="Polar residues" evidence="1">
    <location>
        <begin position="85"/>
        <end position="94"/>
    </location>
</feature>
<reference evidence="2" key="1">
    <citation type="submission" date="2021-08" db="EMBL/GenBank/DDBJ databases">
        <title>WGS assembly of Ceratopteris richardii.</title>
        <authorList>
            <person name="Marchant D.B."/>
            <person name="Chen G."/>
            <person name="Jenkins J."/>
            <person name="Shu S."/>
            <person name="Leebens-Mack J."/>
            <person name="Grimwood J."/>
            <person name="Schmutz J."/>
            <person name="Soltis P."/>
            <person name="Soltis D."/>
            <person name="Chen Z.-H."/>
        </authorList>
    </citation>
    <scope>NUCLEOTIDE SEQUENCE</scope>
    <source>
        <strain evidence="2">Whitten #5841</strain>
        <tissue evidence="2">Leaf</tissue>
    </source>
</reference>
<comment type="caution">
    <text evidence="2">The sequence shown here is derived from an EMBL/GenBank/DDBJ whole genome shotgun (WGS) entry which is preliminary data.</text>
</comment>
<organism evidence="2 3">
    <name type="scientific">Ceratopteris richardii</name>
    <name type="common">Triangle waterfern</name>
    <dbReference type="NCBI Taxonomy" id="49495"/>
    <lineage>
        <taxon>Eukaryota</taxon>
        <taxon>Viridiplantae</taxon>
        <taxon>Streptophyta</taxon>
        <taxon>Embryophyta</taxon>
        <taxon>Tracheophyta</taxon>
        <taxon>Polypodiopsida</taxon>
        <taxon>Polypodiidae</taxon>
        <taxon>Polypodiales</taxon>
        <taxon>Pteridineae</taxon>
        <taxon>Pteridaceae</taxon>
        <taxon>Parkerioideae</taxon>
        <taxon>Ceratopteris</taxon>
    </lineage>
</organism>
<evidence type="ECO:0000313" key="2">
    <source>
        <dbReference type="EMBL" id="KAH7429185.1"/>
    </source>
</evidence>
<feature type="region of interest" description="Disordered" evidence="1">
    <location>
        <begin position="58"/>
        <end position="101"/>
    </location>
</feature>
<dbReference type="EMBL" id="CM035414">
    <property type="protein sequence ID" value="KAH7429185.1"/>
    <property type="molecule type" value="Genomic_DNA"/>
</dbReference>
<feature type="region of interest" description="Disordered" evidence="1">
    <location>
        <begin position="116"/>
        <end position="136"/>
    </location>
</feature>
<dbReference type="OrthoDB" id="5428681at2759"/>
<dbReference type="InterPro" id="IPR051083">
    <property type="entry name" value="GrpII_Intron_Splice-Mob/Def"/>
</dbReference>
<evidence type="ECO:0000313" key="3">
    <source>
        <dbReference type="Proteomes" id="UP000825935"/>
    </source>
</evidence>
<dbReference type="PANTHER" id="PTHR34047">
    <property type="entry name" value="NUCLEAR INTRON MATURASE 1, MITOCHONDRIAL-RELATED"/>
    <property type="match status" value="1"/>
</dbReference>
<protein>
    <submittedName>
        <fullName evidence="2">Uncharacterized protein</fullName>
    </submittedName>
</protein>
<feature type="compositionally biased region" description="Basic and acidic residues" evidence="1">
    <location>
        <begin position="58"/>
        <end position="72"/>
    </location>
</feature>
<name>A0A8T2U6F9_CERRI</name>
<dbReference type="OMA" id="YSWENEV"/>
<keyword evidence="3" id="KW-1185">Reference proteome</keyword>
<dbReference type="Proteomes" id="UP000825935">
    <property type="component" value="Chromosome 9"/>
</dbReference>
<accession>A0A8T2U6F9</accession>
<sequence length="772" mass="87662">MIFLVAQELPSLMKRLSARLFHSRIILKAARRSPARAVQAFDIACPLSSVAGSARLSDVRKHSRPQENDRLVESGSFVGNAKSPCRTSGDSNSVDSDFRRGRSRGERFSYNYKEKHNKNNELAKSGTPGITASNRKVGSDLSTGKVYVEGYDNIDASRHFRNFQSYKNDVLAGEKPPQPNLRVADDAVKWPGVFSKQSGRTNKSGQNIGGEQRKPFLQIVFPVGVFADWWFECFLRSPRLFPDLLSPLRKLHFWLGAYQRVHFDATGNYINLSTASCLSKPLEDLKDAVTSGVFIWDDAEHTYVDSPLRSDTKCSGFLYDADDAFSFQDRIVQELLFLLLDPIFEARFSTRSHALRLGRDVHSALRAAKRSFTGCTWFITGDLSVLQEDRYAIYLMDSVLEVVKDVRIASLLKAGFLGSHPGREKLTKAHHLFVSATQGSCGRLKCLLLNALLDPLDWWMDEKIIKFSGVGCHLHQNPSKIRSVLGRTLWKQPRKLEYVRYGTKFWVGCNGTKNEVDSIQKEILSFLDLKFGKGFQCGLSVSHISSGLSILDHVISQRVTRPIFKQRRASSHKIYEKRAIQIKLSLNACLESCSDYIQRVRMPLRLQQVDEILLTLNYWYRYAENREKVLKYCKLYLCSMHAESIIGARAEDKATDFEEQFKKAALSVKCPGIGDSSPVPDNVFLRIPKHERVLRDYAWLQSRGLSVNVRDSFMDMRIKSPQLSMSHVTWQFLRTEKGMIGVEPEDWMISFNPIREGSSMNEEIEELSESAG</sequence>
<dbReference type="PANTHER" id="PTHR34047:SF2">
    <property type="entry name" value="NUCLEAR INTRON MATURASE 1, MITOCHONDRIAL"/>
    <property type="match status" value="1"/>
</dbReference>